<dbReference type="AlphaFoldDB" id="A0A853R8G4"/>
<dbReference type="EMBL" id="AJYS02000054">
    <property type="protein sequence ID" value="OEE40763.1"/>
    <property type="molecule type" value="Genomic_DNA"/>
</dbReference>
<dbReference type="GeneID" id="83861279"/>
<reference evidence="1 2" key="1">
    <citation type="journal article" date="2012" name="Science">
        <title>Ecological populations of bacteria act as socially cohesive units of antibiotic production and resistance.</title>
        <authorList>
            <person name="Cordero O.X."/>
            <person name="Wildschutte H."/>
            <person name="Kirkup B."/>
            <person name="Proehl S."/>
            <person name="Ngo L."/>
            <person name="Hussain F."/>
            <person name="Le Roux F."/>
            <person name="Mincer T."/>
            <person name="Polz M.F."/>
        </authorList>
    </citation>
    <scope>NUCLEOTIDE SEQUENCE [LARGE SCALE GENOMIC DNA]</scope>
    <source>
        <strain evidence="1 2">FS-238</strain>
    </source>
</reference>
<gene>
    <name evidence="1" type="ORF">A1QS_13945</name>
</gene>
<dbReference type="Proteomes" id="UP000094808">
    <property type="component" value="Unassembled WGS sequence"/>
</dbReference>
<keyword evidence="2" id="KW-1185">Reference proteome</keyword>
<evidence type="ECO:0000313" key="1">
    <source>
        <dbReference type="EMBL" id="OEE40763.1"/>
    </source>
</evidence>
<dbReference type="RefSeq" id="WP_017045655.1">
    <property type="nucleotide sequence ID" value="NZ_AJYS02000054.1"/>
</dbReference>
<evidence type="ECO:0008006" key="3">
    <source>
        <dbReference type="Google" id="ProtNLM"/>
    </source>
</evidence>
<organism evidence="1 2">
    <name type="scientific">Vibrio ordalii FS-238</name>
    <dbReference type="NCBI Taxonomy" id="617133"/>
    <lineage>
        <taxon>Bacteria</taxon>
        <taxon>Pseudomonadati</taxon>
        <taxon>Pseudomonadota</taxon>
        <taxon>Gammaproteobacteria</taxon>
        <taxon>Vibrionales</taxon>
        <taxon>Vibrionaceae</taxon>
        <taxon>Vibrio</taxon>
    </lineage>
</organism>
<proteinExistence type="predicted"/>
<evidence type="ECO:0000313" key="2">
    <source>
        <dbReference type="Proteomes" id="UP000094808"/>
    </source>
</evidence>
<comment type="caution">
    <text evidence="1">The sequence shown here is derived from an EMBL/GenBank/DDBJ whole genome shotgun (WGS) entry which is preliminary data.</text>
</comment>
<protein>
    <recommendedName>
        <fullName evidence="3">Phage protein</fullName>
    </recommendedName>
</protein>
<name>A0A853R8G4_9VIBR</name>
<accession>A0A853R8G4</accession>
<sequence>MKLLSIEECQRDLKALDAADQLTTNMEREIGRFKSMEMKDLIGKATKMLMTGNLSLEALGLPTNFFEQLEQLAKLNDVARRKYRAHVVSNLNQLENISDGDFTEVGGKNE</sequence>